<feature type="domain" description="Mos1 transposase HTH" evidence="2">
    <location>
        <begin position="9"/>
        <end position="57"/>
    </location>
</feature>
<evidence type="ECO:0000313" key="4">
    <source>
        <dbReference type="Proteomes" id="UP000008068"/>
    </source>
</evidence>
<dbReference type="Proteomes" id="UP000008068">
    <property type="component" value="Unassembled WGS sequence"/>
</dbReference>
<dbReference type="PANTHER" id="PTHR23015">
    <property type="entry name" value="UNCHARACTERIZED C.ELEGANS PROTEIN"/>
    <property type="match status" value="1"/>
</dbReference>
<feature type="domain" description="DUF38" evidence="1">
    <location>
        <begin position="136"/>
        <end position="269"/>
    </location>
</feature>
<dbReference type="InParanoid" id="G0NN08"/>
<evidence type="ECO:0000259" key="2">
    <source>
        <dbReference type="Pfam" id="PF17906"/>
    </source>
</evidence>
<keyword evidence="4" id="KW-1185">Reference proteome</keyword>
<proteinExistence type="predicted"/>
<reference evidence="4" key="1">
    <citation type="submission" date="2011-07" db="EMBL/GenBank/DDBJ databases">
        <authorList>
            <consortium name="Caenorhabditis brenneri Sequencing and Analysis Consortium"/>
            <person name="Wilson R.K."/>
        </authorList>
    </citation>
    <scope>NUCLEOTIDE SEQUENCE [LARGE SCALE GENOMIC DNA]</scope>
    <source>
        <strain evidence="4">PB2801</strain>
    </source>
</reference>
<dbReference type="HOGENOM" id="CLU_030831_3_3_1"/>
<evidence type="ECO:0000259" key="1">
    <source>
        <dbReference type="Pfam" id="PF01827"/>
    </source>
</evidence>
<gene>
    <name evidence="3" type="ORF">CAEBREN_09170</name>
</gene>
<protein>
    <recommendedName>
        <fullName evidence="5">Mos1 transposase HTH domain-containing protein</fullName>
    </recommendedName>
</protein>
<dbReference type="STRING" id="135651.G0NN08"/>
<dbReference type="InterPro" id="IPR041426">
    <property type="entry name" value="Mos1_HTH"/>
</dbReference>
<organism evidence="4">
    <name type="scientific">Caenorhabditis brenneri</name>
    <name type="common">Nematode worm</name>
    <dbReference type="NCBI Taxonomy" id="135651"/>
    <lineage>
        <taxon>Eukaryota</taxon>
        <taxon>Metazoa</taxon>
        <taxon>Ecdysozoa</taxon>
        <taxon>Nematoda</taxon>
        <taxon>Chromadorea</taxon>
        <taxon>Rhabditida</taxon>
        <taxon>Rhabditina</taxon>
        <taxon>Rhabditomorpha</taxon>
        <taxon>Rhabditoidea</taxon>
        <taxon>Rhabditidae</taxon>
        <taxon>Peloderinae</taxon>
        <taxon>Caenorhabditis</taxon>
    </lineage>
</organism>
<dbReference type="PANTHER" id="PTHR23015:SF4">
    <property type="entry name" value="DUF38 DOMAIN-CONTAINING PROTEIN-RELATED"/>
    <property type="match status" value="1"/>
</dbReference>
<dbReference type="eggNOG" id="ENOG502TJV3">
    <property type="taxonomic scope" value="Eukaryota"/>
</dbReference>
<dbReference type="InterPro" id="IPR040161">
    <property type="entry name" value="FB224"/>
</dbReference>
<sequence length="319" mass="38071">MTEIILNDPIAVRRCILLEFLSGKPIWNCYRNFCYNLGKESIEYQEFEYWFMRFSNKEFELDYDRSKDPPTRNLSDLPLEILHEILGNLNGKQRPQKYYANELNHFEVALNDLEAFLNQPKLELEKLEIVKVDKKYRDDFGAMFQKLHQKVKTKELHILITEETEELQILPYLDPSFIEKIHLKINEGSKNRIDKILELEQCRNVKMIELKLDFDGIEQFHVENFMMFKRFSLILEIYDMNAKQFIGIVETLLTSTSLELVYLNFYRSDLFDPIKTELDNITVKISENSKIRKLLVPNSKEYFETELIGNTVVRIERKI</sequence>
<accession>G0NN08</accession>
<evidence type="ECO:0000313" key="3">
    <source>
        <dbReference type="EMBL" id="EGT34345.1"/>
    </source>
</evidence>
<name>G0NN08_CAEBE</name>
<dbReference type="OMA" id="RCILLEF"/>
<dbReference type="Pfam" id="PF01827">
    <property type="entry name" value="FTH"/>
    <property type="match status" value="1"/>
</dbReference>
<dbReference type="EMBL" id="GL379912">
    <property type="protein sequence ID" value="EGT34345.1"/>
    <property type="molecule type" value="Genomic_DNA"/>
</dbReference>
<dbReference type="OrthoDB" id="5907392at2759"/>
<dbReference type="InterPro" id="IPR002900">
    <property type="entry name" value="DUF38/FTH_CAE_spp"/>
</dbReference>
<dbReference type="GO" id="GO:0045087">
    <property type="term" value="P:innate immune response"/>
    <property type="evidence" value="ECO:0007669"/>
    <property type="project" value="TreeGrafter"/>
</dbReference>
<evidence type="ECO:0008006" key="5">
    <source>
        <dbReference type="Google" id="ProtNLM"/>
    </source>
</evidence>
<dbReference type="Pfam" id="PF17906">
    <property type="entry name" value="HTH_48"/>
    <property type="match status" value="1"/>
</dbReference>
<dbReference type="AlphaFoldDB" id="G0NN08"/>